<dbReference type="Proteomes" id="UP000317998">
    <property type="component" value="Unassembled WGS sequence"/>
</dbReference>
<dbReference type="RefSeq" id="WP_281284334.1">
    <property type="nucleotide sequence ID" value="NZ_VFOM01000005.1"/>
</dbReference>
<protein>
    <submittedName>
        <fullName evidence="1">Uncharacterized protein</fullName>
    </submittedName>
</protein>
<dbReference type="AlphaFoldDB" id="A0A542XX97"/>
<name>A0A542XX97_9MICO</name>
<accession>A0A542XX97</accession>
<evidence type="ECO:0000313" key="2">
    <source>
        <dbReference type="Proteomes" id="UP000317998"/>
    </source>
</evidence>
<proteinExistence type="predicted"/>
<gene>
    <name evidence="1" type="ORF">FB562_2638</name>
</gene>
<evidence type="ECO:0000313" key="1">
    <source>
        <dbReference type="EMBL" id="TQL40429.1"/>
    </source>
</evidence>
<comment type="caution">
    <text evidence="1">The sequence shown here is derived from an EMBL/GenBank/DDBJ whole genome shotgun (WGS) entry which is preliminary data.</text>
</comment>
<dbReference type="EMBL" id="VFOM01000005">
    <property type="protein sequence ID" value="TQL40429.1"/>
    <property type="molecule type" value="Genomic_DNA"/>
</dbReference>
<sequence>MIMLLSLATLALWAALATIETVHRDGYGRLRNRAPLYFVLP</sequence>
<organism evidence="1 2">
    <name type="scientific">Homoserinimonas aerilata</name>
    <dbReference type="NCBI Taxonomy" id="1162970"/>
    <lineage>
        <taxon>Bacteria</taxon>
        <taxon>Bacillati</taxon>
        <taxon>Actinomycetota</taxon>
        <taxon>Actinomycetes</taxon>
        <taxon>Micrococcales</taxon>
        <taxon>Microbacteriaceae</taxon>
        <taxon>Homoserinimonas</taxon>
    </lineage>
</organism>
<reference evidence="1 2" key="1">
    <citation type="submission" date="2019-06" db="EMBL/GenBank/DDBJ databases">
        <title>Sequencing the genomes of 1000 actinobacteria strains.</title>
        <authorList>
            <person name="Klenk H.-P."/>
        </authorList>
    </citation>
    <scope>NUCLEOTIDE SEQUENCE [LARGE SCALE GENOMIC DNA]</scope>
    <source>
        <strain evidence="1 2">DSM 26477</strain>
    </source>
</reference>
<keyword evidence="2" id="KW-1185">Reference proteome</keyword>